<feature type="compositionally biased region" description="Low complexity" evidence="1">
    <location>
        <begin position="245"/>
        <end position="256"/>
    </location>
</feature>
<feature type="region of interest" description="Disordered" evidence="1">
    <location>
        <begin position="295"/>
        <end position="325"/>
    </location>
</feature>
<feature type="region of interest" description="Disordered" evidence="1">
    <location>
        <begin position="240"/>
        <end position="279"/>
    </location>
</feature>
<dbReference type="EMBL" id="BNCO01000009">
    <property type="protein sequence ID" value="GIL50797.1"/>
    <property type="molecule type" value="Genomic_DNA"/>
</dbReference>
<accession>A0A8J4AZB9</accession>
<organism evidence="2 3">
    <name type="scientific">Volvox africanus</name>
    <dbReference type="NCBI Taxonomy" id="51714"/>
    <lineage>
        <taxon>Eukaryota</taxon>
        <taxon>Viridiplantae</taxon>
        <taxon>Chlorophyta</taxon>
        <taxon>core chlorophytes</taxon>
        <taxon>Chlorophyceae</taxon>
        <taxon>CS clade</taxon>
        <taxon>Chlamydomonadales</taxon>
        <taxon>Volvocaceae</taxon>
        <taxon>Volvox</taxon>
    </lineage>
</organism>
<gene>
    <name evidence="2" type="ORF">Vafri_6933</name>
</gene>
<evidence type="ECO:0000313" key="3">
    <source>
        <dbReference type="Proteomes" id="UP000747399"/>
    </source>
</evidence>
<evidence type="ECO:0000313" key="2">
    <source>
        <dbReference type="EMBL" id="GIL50797.1"/>
    </source>
</evidence>
<reference evidence="2" key="1">
    <citation type="journal article" date="2021" name="Proc. Natl. Acad. Sci. U.S.A.">
        <title>Three genomes in the algal genus Volvox reveal the fate of a haploid sex-determining region after a transition to homothallism.</title>
        <authorList>
            <person name="Yamamoto K."/>
            <person name="Hamaji T."/>
            <person name="Kawai-Toyooka H."/>
            <person name="Matsuzaki R."/>
            <person name="Takahashi F."/>
            <person name="Nishimura Y."/>
            <person name="Kawachi M."/>
            <person name="Noguchi H."/>
            <person name="Minakuchi Y."/>
            <person name="Umen J.G."/>
            <person name="Toyoda A."/>
            <person name="Nozaki H."/>
        </authorList>
    </citation>
    <scope>NUCLEOTIDE SEQUENCE</scope>
    <source>
        <strain evidence="2">NIES-3780</strain>
    </source>
</reference>
<comment type="caution">
    <text evidence="2">The sequence shown here is derived from an EMBL/GenBank/DDBJ whole genome shotgun (WGS) entry which is preliminary data.</text>
</comment>
<evidence type="ECO:0000256" key="1">
    <source>
        <dbReference type="SAM" id="MobiDB-lite"/>
    </source>
</evidence>
<keyword evidence="3" id="KW-1185">Reference proteome</keyword>
<proteinExistence type="predicted"/>
<dbReference type="AlphaFoldDB" id="A0A8J4AZB9"/>
<name>A0A8J4AZB9_9CHLO</name>
<protein>
    <submittedName>
        <fullName evidence="2">Uncharacterized protein</fullName>
    </submittedName>
</protein>
<sequence>MRLLVLSASSGALYMYQNYARTDVDNTDESVAFATRLFHVNKLLLQASGRETQQGDAAAGTRQGGWVRGSNSADGGSATILGVGMRRPNCPRPSASSEFHSRLAVRQWHLDSEQWHLAEDSDADVLFALSVPPGWDPGAAEYLAMSIRDAFIHAHRPQLLYLKAAAAANTGPAAAAASPLQYAVRLPPDSVSTLFTRQALRLLCKLAQDAMDSVVYHGLHPCWLFVAHVDSFMGAAPGPTRLGHSDGSSGGASSRGNPEGSGNGGEATEGAGPKKKKQKGKGFLKSFLGVLRKGGAKKETAEMEGGGVGPASTPGQGLEGQFGAPPGPVGHLQHLVLPPAELRRDPRYPPWGASSIAATLCQVRPPPEEALRLAGRNGGHTSEPTPDGGAPLTYPELEDVELAIEMKLGDPSLPLRCFSIVGVRLWHVVAVVAQPASGNSDSGVDDSGDRPPPAGSISLVRSLLRPSLVPMSSLFYYLSRWAPQEEVASHRLLTRLLE</sequence>
<dbReference type="Proteomes" id="UP000747399">
    <property type="component" value="Unassembled WGS sequence"/>
</dbReference>